<dbReference type="PANTHER" id="PTHR47691:SF3">
    <property type="entry name" value="HTH-TYPE TRANSCRIPTIONAL REGULATOR RV0890C-RELATED"/>
    <property type="match status" value="1"/>
</dbReference>
<dbReference type="InterPro" id="IPR011990">
    <property type="entry name" value="TPR-like_helical_dom_sf"/>
</dbReference>
<name>A0ABS4VWY6_9PSEU</name>
<protein>
    <submittedName>
        <fullName evidence="5">ATPase/DNA-binding SARP family transcriptional activator</fullName>
    </submittedName>
</protein>
<evidence type="ECO:0000313" key="6">
    <source>
        <dbReference type="Proteomes" id="UP001519295"/>
    </source>
</evidence>
<evidence type="ECO:0000313" key="5">
    <source>
        <dbReference type="EMBL" id="MBP2368461.1"/>
    </source>
</evidence>
<dbReference type="Gene3D" id="1.10.10.10">
    <property type="entry name" value="Winged helix-like DNA-binding domain superfamily/Winged helix DNA-binding domain"/>
    <property type="match status" value="1"/>
</dbReference>
<evidence type="ECO:0000256" key="1">
    <source>
        <dbReference type="ARBA" id="ARBA00005820"/>
    </source>
</evidence>
<dbReference type="PANTHER" id="PTHR47691">
    <property type="entry name" value="REGULATOR-RELATED"/>
    <property type="match status" value="1"/>
</dbReference>
<dbReference type="Gene3D" id="3.40.50.300">
    <property type="entry name" value="P-loop containing nucleotide triphosphate hydrolases"/>
    <property type="match status" value="1"/>
</dbReference>
<dbReference type="RefSeq" id="WP_210029608.1">
    <property type="nucleotide sequence ID" value="NZ_JAGINU010000001.1"/>
</dbReference>
<gene>
    <name evidence="5" type="ORF">JOF36_004157</name>
</gene>
<dbReference type="InterPro" id="IPR027417">
    <property type="entry name" value="P-loop_NTPase"/>
</dbReference>
<dbReference type="SMART" id="SM00862">
    <property type="entry name" value="Trans_reg_C"/>
    <property type="match status" value="1"/>
</dbReference>
<keyword evidence="2 3" id="KW-0238">DNA-binding</keyword>
<dbReference type="SUPFAM" id="SSF52540">
    <property type="entry name" value="P-loop containing nucleoside triphosphate hydrolases"/>
    <property type="match status" value="1"/>
</dbReference>
<comment type="caution">
    <text evidence="5">The sequence shown here is derived from an EMBL/GenBank/DDBJ whole genome shotgun (WGS) entry which is preliminary data.</text>
</comment>
<dbReference type="CDD" id="cd15831">
    <property type="entry name" value="BTAD"/>
    <property type="match status" value="1"/>
</dbReference>
<evidence type="ECO:0000256" key="3">
    <source>
        <dbReference type="PROSITE-ProRule" id="PRU01091"/>
    </source>
</evidence>
<reference evidence="5 6" key="1">
    <citation type="submission" date="2021-03" db="EMBL/GenBank/DDBJ databases">
        <title>Sequencing the genomes of 1000 actinobacteria strains.</title>
        <authorList>
            <person name="Klenk H.-P."/>
        </authorList>
    </citation>
    <scope>NUCLEOTIDE SEQUENCE [LARGE SCALE GENOMIC DNA]</scope>
    <source>
        <strain evidence="5 6">DSM 45256</strain>
    </source>
</reference>
<dbReference type="InterPro" id="IPR005158">
    <property type="entry name" value="BTAD"/>
</dbReference>
<comment type="similarity">
    <text evidence="1">Belongs to the AfsR/DnrI/RedD regulatory family.</text>
</comment>
<feature type="DNA-binding region" description="OmpR/PhoB-type" evidence="3">
    <location>
        <begin position="1"/>
        <end position="91"/>
    </location>
</feature>
<proteinExistence type="inferred from homology"/>
<dbReference type="Gene3D" id="1.25.40.10">
    <property type="entry name" value="Tetratricopeptide repeat domain"/>
    <property type="match status" value="2"/>
</dbReference>
<dbReference type="InterPro" id="IPR036388">
    <property type="entry name" value="WH-like_DNA-bd_sf"/>
</dbReference>
<evidence type="ECO:0000259" key="4">
    <source>
        <dbReference type="PROSITE" id="PS51755"/>
    </source>
</evidence>
<feature type="domain" description="OmpR/PhoB-type" evidence="4">
    <location>
        <begin position="1"/>
        <end position="91"/>
    </location>
</feature>
<dbReference type="InterPro" id="IPR001867">
    <property type="entry name" value="OmpR/PhoB-type_DNA-bd"/>
</dbReference>
<evidence type="ECO:0000256" key="2">
    <source>
        <dbReference type="ARBA" id="ARBA00023125"/>
    </source>
</evidence>
<dbReference type="Pfam" id="PF00486">
    <property type="entry name" value="Trans_reg_C"/>
    <property type="match status" value="1"/>
</dbReference>
<sequence>MPAVGVLGPLLVEGPAGPVPIGASRQRRLLVALSAHPGQVVSADLLGELVWDRGPGAPGAGALHTTVSRLRRLLPPGPRIVTAADGYQLVADRSAIDVTAFADELDAAGTDPDRYARALALWRGRPFAELDHPALHPEVARLVGLRAWAAERHGATLLGVGRAGEAVAALEALVVAEPLREAAVALLMRALVGAGRQGDALAAFARLRTGLADELGLDPSSELRALEQQVLRQEIPPTTVPTVSRSPTRGAVPRLPVSSFVGRDADVAAVVDLLGRRRVVTVCGPGGVGKTRLALHIAARVADRYDDGVLVVELGGGGPDDVGPAVAAALRLAAGEGALTERIVDVLAVRRQLLLLDNCEHVAEEAAVLVEGVAQGAPAVDVLLTSREPLRVDGEQVVTIAPLAPDAAVALLTDRLAAAGELAPDAELLPELCRRLDGLPLALELAAGRGATLGLPSLINALDEDGAIEVLRGGRRTAAPRHRSLADVVAWSHGLLDDAQRALFEQLAVFAGPVERAAVAAVCDEAGALPDLVQRSLVVRRPGRPDRFGMLDTLRAFGRAKLARDPRAAALRERHAAWAVGLADEIGADRCGPGEPAAVRRFDAHLPDLRRAHGRLCAHGPVDDLLRLSMLFGELAYVRGRVDLIRPVEDALAATRGGTPAEAPRAAHPLVPRLLGLLATSSWQRGDLDTAEARARHAVAVAEVSGHPTAGMAFGALAAVASFRGDLTASRQHCRRARELAREAGDVEVETRVLVHLAIVEAYAGDRVAADRAEAELAALAPALGSRTSRAWHAYTRGEIRAERGDPDAARHLAAAVRAAEEADSGFVAGIARHTLLTSAARHGDPAGALPAFGPLLDHWHGFDAWAQLWMAIRALVETLSRQQRHRDAAVLLGAMSASHRAGTVFGTDSARLDAVRDAARLTLGPELETAEREGAALGDQGALAFARRLTRSTRSR</sequence>
<dbReference type="PRINTS" id="PR00364">
    <property type="entry name" value="DISEASERSIST"/>
</dbReference>
<dbReference type="Proteomes" id="UP001519295">
    <property type="component" value="Unassembled WGS sequence"/>
</dbReference>
<organism evidence="5 6">
    <name type="scientific">Pseudonocardia parietis</name>
    <dbReference type="NCBI Taxonomy" id="570936"/>
    <lineage>
        <taxon>Bacteria</taxon>
        <taxon>Bacillati</taxon>
        <taxon>Actinomycetota</taxon>
        <taxon>Actinomycetes</taxon>
        <taxon>Pseudonocardiales</taxon>
        <taxon>Pseudonocardiaceae</taxon>
        <taxon>Pseudonocardia</taxon>
    </lineage>
</organism>
<dbReference type="InterPro" id="IPR016032">
    <property type="entry name" value="Sig_transdc_resp-reg_C-effctor"/>
</dbReference>
<dbReference type="SUPFAM" id="SSF46894">
    <property type="entry name" value="C-terminal effector domain of the bipartite response regulators"/>
    <property type="match status" value="1"/>
</dbReference>
<dbReference type="SUPFAM" id="SSF48452">
    <property type="entry name" value="TPR-like"/>
    <property type="match status" value="2"/>
</dbReference>
<dbReference type="PROSITE" id="PS51755">
    <property type="entry name" value="OMPR_PHOB"/>
    <property type="match status" value="1"/>
</dbReference>
<dbReference type="Pfam" id="PF03704">
    <property type="entry name" value="BTAD"/>
    <property type="match status" value="1"/>
</dbReference>
<keyword evidence="6" id="KW-1185">Reference proteome</keyword>
<dbReference type="EMBL" id="JAGINU010000001">
    <property type="protein sequence ID" value="MBP2368461.1"/>
    <property type="molecule type" value="Genomic_DNA"/>
</dbReference>
<accession>A0ABS4VWY6</accession>
<dbReference type="SMART" id="SM01043">
    <property type="entry name" value="BTAD"/>
    <property type="match status" value="1"/>
</dbReference>